<keyword evidence="2" id="KW-0238">DNA-binding</keyword>
<dbReference type="Gene3D" id="3.40.50.300">
    <property type="entry name" value="P-loop containing nucleotide triphosphate hydrolases"/>
    <property type="match status" value="1"/>
</dbReference>
<dbReference type="SMART" id="SM00421">
    <property type="entry name" value="HTH_LUXR"/>
    <property type="match status" value="1"/>
</dbReference>
<dbReference type="SUPFAM" id="SSF46894">
    <property type="entry name" value="C-terminal effector domain of the bipartite response regulators"/>
    <property type="match status" value="1"/>
</dbReference>
<evidence type="ECO:0000256" key="1">
    <source>
        <dbReference type="ARBA" id="ARBA00023015"/>
    </source>
</evidence>
<gene>
    <name evidence="5" type="ORF">ETP43_09140</name>
</gene>
<dbReference type="AlphaFoldDB" id="A0A4Q1RI41"/>
<evidence type="ECO:0000256" key="3">
    <source>
        <dbReference type="ARBA" id="ARBA00023163"/>
    </source>
</evidence>
<dbReference type="PROSITE" id="PS50043">
    <property type="entry name" value="HTH_LUXR_2"/>
    <property type="match status" value="1"/>
</dbReference>
<feature type="domain" description="HTH luxR-type" evidence="4">
    <location>
        <begin position="714"/>
        <end position="779"/>
    </location>
</feature>
<dbReference type="InterPro" id="IPR059106">
    <property type="entry name" value="WHD_MalT"/>
</dbReference>
<evidence type="ECO:0000256" key="2">
    <source>
        <dbReference type="ARBA" id="ARBA00023125"/>
    </source>
</evidence>
<accession>A0A4Q1RI41</accession>
<evidence type="ECO:0000259" key="4">
    <source>
        <dbReference type="PROSITE" id="PS50043"/>
    </source>
</evidence>
<dbReference type="Gene3D" id="1.25.40.10">
    <property type="entry name" value="Tetratricopeptide repeat domain"/>
    <property type="match status" value="1"/>
</dbReference>
<sequence>MNGEVYLWPSAAEKKLRTAYQTELPAYLYGVTGVGKTSLIEHFLNRKPYQYFSALNTTPEDLDTGKISAPTVVLDDLYTIADIRLKDAYFQKIQELMERKDLWVVLISRAPFPAWLLSLRMKYSFVIIQEEDFCLTREQQDEYLEQYGLQASDEQLARAWAVGRGNPMALRVYVMENGDLEATMRTVWTYLESHVYDQWDTELQDFFMDVSIVKEFTVDLAAMITGNKHVEHMLAQGMETGNFFEKMGEKDGIWRCKDPMRWSMEQRLHKKRSSEQIRRLYYNAGLYYELEGDLPKALEMYKIYDDTESISRLLVANARKNAASGNYYELRKYYLELPEEIIRENPVLMMGMSLLQSILMNVEESERWYHELEEYQKRAEGSEAREARGRLITLDISLPHRGITGMTDLLRAAGVLLTDRKVCIPELSVTSNLPSMMNGGKDFCEWSRRDKELAGSIGKVVEFVLGKYGKGLVPLALAESFQEKGQDDYEVMALIQKGRMQADSGGKIEQVFVANGLLCRMYLIRQDLEEAIHVMTTFRERCEKEAPRLLDNIDAFLCRLHLYRGDTAEILAWMDTAPDENREFYILERFRYLTKARVYLQQGKYEAACNLLQQLLYYAREMKRTYIYIESTLLLAVTCYRMEREAWTSLLQEAVSEAESYHFVRVLTKEAGLWLPLLKKGTKEIRWKDSGFRRQVLEEGKRMAQMYPGYLRTKAEGEVTLSDTALKILRMQAEGDSMNKIAGQLGLAEVTVKYHCRETYRKLGVNGKAAAVNEARKRKLI</sequence>
<comment type="caution">
    <text evidence="5">The sequence shown here is derived from an EMBL/GenBank/DDBJ whole genome shotgun (WGS) entry which is preliminary data.</text>
</comment>
<dbReference type="SUPFAM" id="SSF52540">
    <property type="entry name" value="P-loop containing nucleoside triphosphate hydrolases"/>
    <property type="match status" value="1"/>
</dbReference>
<dbReference type="InterPro" id="IPR036388">
    <property type="entry name" value="WH-like_DNA-bd_sf"/>
</dbReference>
<organism evidence="5 6">
    <name type="scientific">Blautia faecicola</name>
    <dbReference type="NCBI Taxonomy" id="2509240"/>
    <lineage>
        <taxon>Bacteria</taxon>
        <taxon>Bacillati</taxon>
        <taxon>Bacillota</taxon>
        <taxon>Clostridia</taxon>
        <taxon>Lachnospirales</taxon>
        <taxon>Lachnospiraceae</taxon>
        <taxon>Blautia</taxon>
    </lineage>
</organism>
<dbReference type="PANTHER" id="PTHR44688:SF16">
    <property type="entry name" value="DNA-BINDING TRANSCRIPTIONAL ACTIVATOR DEVR_DOSR"/>
    <property type="match status" value="1"/>
</dbReference>
<dbReference type="Pfam" id="PF00196">
    <property type="entry name" value="GerE"/>
    <property type="match status" value="1"/>
</dbReference>
<keyword evidence="6" id="KW-1185">Reference proteome</keyword>
<evidence type="ECO:0000313" key="5">
    <source>
        <dbReference type="EMBL" id="RXS75364.1"/>
    </source>
</evidence>
<keyword evidence="3" id="KW-0804">Transcription</keyword>
<dbReference type="OrthoDB" id="3177100at2"/>
<dbReference type="Proteomes" id="UP000290106">
    <property type="component" value="Unassembled WGS sequence"/>
</dbReference>
<evidence type="ECO:0000313" key="6">
    <source>
        <dbReference type="Proteomes" id="UP000290106"/>
    </source>
</evidence>
<dbReference type="Pfam" id="PF25873">
    <property type="entry name" value="WHD_MalT"/>
    <property type="match status" value="1"/>
</dbReference>
<dbReference type="InterPro" id="IPR011990">
    <property type="entry name" value="TPR-like_helical_dom_sf"/>
</dbReference>
<keyword evidence="1" id="KW-0805">Transcription regulation</keyword>
<dbReference type="InterPro" id="IPR041617">
    <property type="entry name" value="TPR_MalT"/>
</dbReference>
<proteinExistence type="predicted"/>
<dbReference type="PRINTS" id="PR00038">
    <property type="entry name" value="HTHLUXR"/>
</dbReference>
<dbReference type="RefSeq" id="WP_129257834.1">
    <property type="nucleotide sequence ID" value="NZ_SDKC01000001.1"/>
</dbReference>
<dbReference type="InterPro" id="IPR016032">
    <property type="entry name" value="Sig_transdc_resp-reg_C-effctor"/>
</dbReference>
<dbReference type="SUPFAM" id="SSF48452">
    <property type="entry name" value="TPR-like"/>
    <property type="match status" value="1"/>
</dbReference>
<dbReference type="Pfam" id="PF17874">
    <property type="entry name" value="TPR_MalT"/>
    <property type="match status" value="1"/>
</dbReference>
<reference evidence="5 6" key="1">
    <citation type="submission" date="2019-01" db="EMBL/GenBank/DDBJ databases">
        <title>Blautia sp. nov. KGMB01111 isolated human feces.</title>
        <authorList>
            <person name="Park J.-E."/>
            <person name="Kim J.-S."/>
            <person name="Park S.-H."/>
        </authorList>
    </citation>
    <scope>NUCLEOTIDE SEQUENCE [LARGE SCALE GENOMIC DNA]</scope>
    <source>
        <strain evidence="5 6">KGMB01111</strain>
    </source>
</reference>
<dbReference type="InterPro" id="IPR027417">
    <property type="entry name" value="P-loop_NTPase"/>
</dbReference>
<dbReference type="PANTHER" id="PTHR44688">
    <property type="entry name" value="DNA-BINDING TRANSCRIPTIONAL ACTIVATOR DEVR_DOSR"/>
    <property type="match status" value="1"/>
</dbReference>
<dbReference type="Gene3D" id="1.10.10.10">
    <property type="entry name" value="Winged helix-like DNA-binding domain superfamily/Winged helix DNA-binding domain"/>
    <property type="match status" value="1"/>
</dbReference>
<dbReference type="InterPro" id="IPR000792">
    <property type="entry name" value="Tscrpt_reg_LuxR_C"/>
</dbReference>
<dbReference type="CDD" id="cd06170">
    <property type="entry name" value="LuxR_C_like"/>
    <property type="match status" value="1"/>
</dbReference>
<protein>
    <submittedName>
        <fullName evidence="5">Helix-turn-helix transcriptional regulator</fullName>
    </submittedName>
</protein>
<name>A0A4Q1RI41_9FIRM</name>
<dbReference type="GO" id="GO:0006355">
    <property type="term" value="P:regulation of DNA-templated transcription"/>
    <property type="evidence" value="ECO:0007669"/>
    <property type="project" value="InterPro"/>
</dbReference>
<dbReference type="GO" id="GO:0003677">
    <property type="term" value="F:DNA binding"/>
    <property type="evidence" value="ECO:0007669"/>
    <property type="project" value="UniProtKB-KW"/>
</dbReference>
<dbReference type="EMBL" id="SDKC01000001">
    <property type="protein sequence ID" value="RXS75364.1"/>
    <property type="molecule type" value="Genomic_DNA"/>
</dbReference>